<dbReference type="PROSITE" id="PS51670">
    <property type="entry name" value="SHKT"/>
    <property type="match status" value="1"/>
</dbReference>
<feature type="region of interest" description="Disordered" evidence="2">
    <location>
        <begin position="13"/>
        <end position="67"/>
    </location>
</feature>
<evidence type="ECO:0000256" key="1">
    <source>
        <dbReference type="PROSITE-ProRule" id="PRU01005"/>
    </source>
</evidence>
<evidence type="ECO:0000259" key="3">
    <source>
        <dbReference type="PROSITE" id="PS51670"/>
    </source>
</evidence>
<protein>
    <recommendedName>
        <fullName evidence="3">ShKT domain-containing protein</fullName>
    </recommendedName>
</protein>
<sequence>MTALCPKTCNRCTDGAEQSTAPPVTEATAEPRTAPPITEATERPTTTRASKTIFPRVGFNEPRSSDHNETYLPNIMYSMMHDSELWPVTKAHEGMLNTAEKRMLRWACGFTRRDKVYN</sequence>
<keyword evidence="5" id="KW-1185">Reference proteome</keyword>
<evidence type="ECO:0000313" key="4">
    <source>
        <dbReference type="EMBL" id="EPB73735.1"/>
    </source>
</evidence>
<dbReference type="EMBL" id="KE124973">
    <property type="protein sequence ID" value="EPB73735.1"/>
    <property type="molecule type" value="Genomic_DNA"/>
</dbReference>
<reference evidence="4 5" key="1">
    <citation type="submission" date="2013-05" db="EMBL/GenBank/DDBJ databases">
        <title>Draft genome of the parasitic nematode Anyclostoma ceylanicum.</title>
        <authorList>
            <person name="Mitreva M."/>
        </authorList>
    </citation>
    <scope>NUCLEOTIDE SEQUENCE [LARGE SCALE GENOMIC DNA]</scope>
</reference>
<gene>
    <name evidence="4" type="ORF">ANCCEY_07172</name>
</gene>
<dbReference type="Proteomes" id="UP000054495">
    <property type="component" value="Unassembled WGS sequence"/>
</dbReference>
<evidence type="ECO:0000313" key="5">
    <source>
        <dbReference type="Proteomes" id="UP000054495"/>
    </source>
</evidence>
<feature type="domain" description="ShKT" evidence="3">
    <location>
        <begin position="1"/>
        <end position="12"/>
    </location>
</feature>
<accession>A0A0D6LNS3</accession>
<organism evidence="4 5">
    <name type="scientific">Ancylostoma ceylanicum</name>
    <dbReference type="NCBI Taxonomy" id="53326"/>
    <lineage>
        <taxon>Eukaryota</taxon>
        <taxon>Metazoa</taxon>
        <taxon>Ecdysozoa</taxon>
        <taxon>Nematoda</taxon>
        <taxon>Chromadorea</taxon>
        <taxon>Rhabditida</taxon>
        <taxon>Rhabditina</taxon>
        <taxon>Rhabditomorpha</taxon>
        <taxon>Strongyloidea</taxon>
        <taxon>Ancylostomatidae</taxon>
        <taxon>Ancylostomatinae</taxon>
        <taxon>Ancylostoma</taxon>
    </lineage>
</organism>
<proteinExistence type="predicted"/>
<name>A0A0D6LNS3_9BILA</name>
<dbReference type="InterPro" id="IPR003582">
    <property type="entry name" value="ShKT_dom"/>
</dbReference>
<feature type="compositionally biased region" description="Low complexity" evidence="2">
    <location>
        <begin position="35"/>
        <end position="49"/>
    </location>
</feature>
<dbReference type="AlphaFoldDB" id="A0A0D6LNS3"/>
<evidence type="ECO:0000256" key="2">
    <source>
        <dbReference type="SAM" id="MobiDB-lite"/>
    </source>
</evidence>
<comment type="caution">
    <text evidence="1">Lacks conserved residue(s) required for the propagation of feature annotation.</text>
</comment>